<dbReference type="Pfam" id="PF09858">
    <property type="entry name" value="DUF2085"/>
    <property type="match status" value="1"/>
</dbReference>
<feature type="transmembrane region" description="Helical" evidence="1">
    <location>
        <begin position="155"/>
        <end position="180"/>
    </location>
</feature>
<feature type="transmembrane region" description="Helical" evidence="1">
    <location>
        <begin position="126"/>
        <end position="149"/>
    </location>
</feature>
<feature type="transmembrane region" description="Helical" evidence="1">
    <location>
        <begin position="63"/>
        <end position="84"/>
    </location>
</feature>
<dbReference type="Proteomes" id="UP000548423">
    <property type="component" value="Unassembled WGS sequence"/>
</dbReference>
<keyword evidence="1" id="KW-1133">Transmembrane helix</keyword>
<protein>
    <submittedName>
        <fullName evidence="2">Membrane protein</fullName>
    </submittedName>
</protein>
<feature type="transmembrane region" description="Helical" evidence="1">
    <location>
        <begin position="96"/>
        <end position="114"/>
    </location>
</feature>
<feature type="transmembrane region" description="Helical" evidence="1">
    <location>
        <begin position="28"/>
        <end position="51"/>
    </location>
</feature>
<name>A0A852T8C9_9BACI</name>
<dbReference type="AlphaFoldDB" id="A0A852T8C9"/>
<evidence type="ECO:0000313" key="2">
    <source>
        <dbReference type="EMBL" id="NYE03714.1"/>
    </source>
</evidence>
<evidence type="ECO:0000313" key="3">
    <source>
        <dbReference type="Proteomes" id="UP000548423"/>
    </source>
</evidence>
<dbReference type="InterPro" id="IPR019206">
    <property type="entry name" value="DUF2085_TM"/>
</dbReference>
<gene>
    <name evidence="2" type="ORF">F4694_000433</name>
</gene>
<organism evidence="2 3">
    <name type="scientific">Neobacillus niacini</name>
    <dbReference type="NCBI Taxonomy" id="86668"/>
    <lineage>
        <taxon>Bacteria</taxon>
        <taxon>Bacillati</taxon>
        <taxon>Bacillota</taxon>
        <taxon>Bacilli</taxon>
        <taxon>Bacillales</taxon>
        <taxon>Bacillaceae</taxon>
        <taxon>Neobacillus</taxon>
    </lineage>
</organism>
<reference evidence="3" key="2">
    <citation type="submission" date="2020-08" db="EMBL/GenBank/DDBJ databases">
        <title>The Agave Microbiome: Exploring the role of microbial communities in plant adaptations to desert environments.</title>
        <authorList>
            <person name="Partida-Martinez L.P."/>
        </authorList>
    </citation>
    <scope>NUCLEOTIDE SEQUENCE [LARGE SCALE GENOMIC DNA]</scope>
    <source>
        <strain evidence="3">AT2.8</strain>
    </source>
</reference>
<keyword evidence="1" id="KW-0472">Membrane</keyword>
<accession>A0A852T8C9</accession>
<dbReference type="EMBL" id="JACCBX010000001">
    <property type="protein sequence ID" value="NYE03714.1"/>
    <property type="molecule type" value="Genomic_DNA"/>
</dbReference>
<proteinExistence type="predicted"/>
<feature type="transmembrane region" description="Helical" evidence="1">
    <location>
        <begin position="187"/>
        <end position="208"/>
    </location>
</feature>
<reference evidence="3" key="1">
    <citation type="submission" date="2020-07" db="EMBL/GenBank/DDBJ databases">
        <authorList>
            <person name="Partida-Martinez L."/>
            <person name="Huntemann M."/>
            <person name="Clum A."/>
            <person name="Wang J."/>
            <person name="Palaniappan K."/>
            <person name="Ritter S."/>
            <person name="Chen I.-M."/>
            <person name="Stamatis D."/>
            <person name="Reddy T."/>
            <person name="O'Malley R."/>
            <person name="Daum C."/>
            <person name="Shapiro N."/>
            <person name="Ivanova N."/>
            <person name="Kyrpides N."/>
            <person name="Woyke T."/>
        </authorList>
    </citation>
    <scope>NUCLEOTIDE SEQUENCE [LARGE SCALE GENOMIC DNA]</scope>
    <source>
        <strain evidence="3">AT2.8</strain>
    </source>
</reference>
<keyword evidence="1" id="KW-0812">Transmembrane</keyword>
<comment type="caution">
    <text evidence="2">The sequence shown here is derived from an EMBL/GenBank/DDBJ whole genome shotgun (WGS) entry which is preliminary data.</text>
</comment>
<evidence type="ECO:0000256" key="1">
    <source>
        <dbReference type="SAM" id="Phobius"/>
    </source>
</evidence>
<sequence>MLNELLNFFGRAICHQIDARSLHISGEVMAVCARDTGIYIGIFSTLIYLHFSKQKQNVTIPSIKISFLLLLFLVPLIIDGLGSYTQLFDSNNTRRLMTGISFGFVLPYFIYPLLSKKSVELGSVPVINKSYDFLVPLAGSVILGGLVYVGQPSHLVLNTFIIVTVIAWFSILASFLFPFILRLKIKLLVSLIASLAFLSFLSIIHISILSLSL</sequence>